<evidence type="ECO:0000256" key="1">
    <source>
        <dbReference type="ARBA" id="ARBA00005510"/>
    </source>
</evidence>
<comment type="similarity">
    <text evidence="1">Belongs to the bHLH protein family.</text>
</comment>
<dbReference type="GO" id="GO:0003677">
    <property type="term" value="F:DNA binding"/>
    <property type="evidence" value="ECO:0007669"/>
    <property type="project" value="UniProtKB-KW"/>
</dbReference>
<dbReference type="GO" id="GO:0005634">
    <property type="term" value="C:nucleus"/>
    <property type="evidence" value="ECO:0007669"/>
    <property type="project" value="TreeGrafter"/>
</dbReference>
<organism evidence="7">
    <name type="scientific">Oryza glumipatula</name>
    <dbReference type="NCBI Taxonomy" id="40148"/>
    <lineage>
        <taxon>Eukaryota</taxon>
        <taxon>Viridiplantae</taxon>
        <taxon>Streptophyta</taxon>
        <taxon>Embryophyta</taxon>
        <taxon>Tracheophyta</taxon>
        <taxon>Spermatophyta</taxon>
        <taxon>Magnoliopsida</taxon>
        <taxon>Liliopsida</taxon>
        <taxon>Poales</taxon>
        <taxon>Poaceae</taxon>
        <taxon>BOP clade</taxon>
        <taxon>Oryzoideae</taxon>
        <taxon>Oryzeae</taxon>
        <taxon>Oryzinae</taxon>
        <taxon>Oryza</taxon>
    </lineage>
</organism>
<dbReference type="HOGENOM" id="CLU_067944_0_0_1"/>
<dbReference type="EnsemblPlants" id="OGLUM12G19480.1">
    <property type="protein sequence ID" value="OGLUM12G19480.1"/>
    <property type="gene ID" value="OGLUM12G19480"/>
</dbReference>
<dbReference type="AlphaFoldDB" id="A0A0E0BUU7"/>
<dbReference type="Proteomes" id="UP000026961">
    <property type="component" value="Chromosome 12"/>
</dbReference>
<feature type="compositionally biased region" description="Basic and acidic residues" evidence="5">
    <location>
        <begin position="111"/>
        <end position="141"/>
    </location>
</feature>
<evidence type="ECO:0000256" key="4">
    <source>
        <dbReference type="ARBA" id="ARBA00023163"/>
    </source>
</evidence>
<dbReference type="InterPro" id="IPR031066">
    <property type="entry name" value="bHLH_ALC-like_plant"/>
</dbReference>
<dbReference type="SUPFAM" id="SSF47459">
    <property type="entry name" value="HLH, helix-loop-helix DNA-binding domain"/>
    <property type="match status" value="1"/>
</dbReference>
<feature type="region of interest" description="Disordered" evidence="5">
    <location>
        <begin position="98"/>
        <end position="166"/>
    </location>
</feature>
<evidence type="ECO:0000313" key="7">
    <source>
        <dbReference type="EnsemblPlants" id="OGLUM12G19480.1"/>
    </source>
</evidence>
<dbReference type="InterPro" id="IPR011598">
    <property type="entry name" value="bHLH_dom"/>
</dbReference>
<dbReference type="Gene3D" id="4.10.280.10">
    <property type="entry name" value="Helix-loop-helix DNA-binding domain"/>
    <property type="match status" value="1"/>
</dbReference>
<dbReference type="STRING" id="40148.A0A0E0BUU7"/>
<evidence type="ECO:0000313" key="8">
    <source>
        <dbReference type="Proteomes" id="UP000026961"/>
    </source>
</evidence>
<dbReference type="PANTHER" id="PTHR45855">
    <property type="entry name" value="TRANSCRIPTION FACTOR PIF1-RELATED"/>
    <property type="match status" value="1"/>
</dbReference>
<keyword evidence="2" id="KW-0805">Transcription regulation</keyword>
<reference evidence="7" key="1">
    <citation type="submission" date="2015-04" db="UniProtKB">
        <authorList>
            <consortium name="EnsemblPlants"/>
        </authorList>
    </citation>
    <scope>IDENTIFICATION</scope>
</reference>
<accession>A0A0E0BUU7</accession>
<dbReference type="PANTHER" id="PTHR45855:SF24">
    <property type="entry name" value="HELIX-LOOP-HELIX DNA-BINDING DOMAIN CONTAINING PROTEIN, EXPRESSED"/>
    <property type="match status" value="1"/>
</dbReference>
<dbReference type="GO" id="GO:0046983">
    <property type="term" value="F:protein dimerization activity"/>
    <property type="evidence" value="ECO:0007669"/>
    <property type="project" value="InterPro"/>
</dbReference>
<reference evidence="7" key="2">
    <citation type="submission" date="2018-05" db="EMBL/GenBank/DDBJ databases">
        <title>OgluRS3 (Oryza glumaepatula Reference Sequence Version 3).</title>
        <authorList>
            <person name="Zhang J."/>
            <person name="Kudrna D."/>
            <person name="Lee S."/>
            <person name="Talag J."/>
            <person name="Welchert J."/>
            <person name="Wing R.A."/>
        </authorList>
    </citation>
    <scope>NUCLEOTIDE SEQUENCE [LARGE SCALE GENOMIC DNA]</scope>
</reference>
<dbReference type="PROSITE" id="PS50888">
    <property type="entry name" value="BHLH"/>
    <property type="match status" value="1"/>
</dbReference>
<proteinExistence type="inferred from homology"/>
<evidence type="ECO:0000256" key="5">
    <source>
        <dbReference type="SAM" id="MobiDB-lite"/>
    </source>
</evidence>
<evidence type="ECO:0000256" key="2">
    <source>
        <dbReference type="ARBA" id="ARBA00023015"/>
    </source>
</evidence>
<keyword evidence="4" id="KW-0804">Transcription</keyword>
<name>A0A0E0BUU7_9ORYZ</name>
<protein>
    <recommendedName>
        <fullName evidence="6">BHLH domain-containing protein</fullName>
    </recommendedName>
</protein>
<evidence type="ECO:0000259" key="6">
    <source>
        <dbReference type="PROSITE" id="PS50888"/>
    </source>
</evidence>
<sequence length="235" mass="25634">MMSFPYSSGDLGEATTAAAPAVDMITLDQMFRDYDASTGDDLFELVWESCGGGEIDSGAGEVQPAGVPCCRRLLPGSSPEPTSEDEMAAWLSTIVTGSGGSGGDDVAAGGDHQDPAVKKPDGEPLTEKMDKKLPTRTEERRRVKHKARRNPGYAETHGLTEKRRGSRINEKFKMLQRLVPGCDKAMYPTMVRPAAVYPVVQPRPAASQGGLHRHRRLMVVVSVHHRCRCFRLGRQ</sequence>
<feature type="domain" description="BHLH" evidence="6">
    <location>
        <begin position="152"/>
        <end position="201"/>
    </location>
</feature>
<dbReference type="InterPro" id="IPR036638">
    <property type="entry name" value="HLH_DNA-bd_sf"/>
</dbReference>
<evidence type="ECO:0000256" key="3">
    <source>
        <dbReference type="ARBA" id="ARBA00023125"/>
    </source>
</evidence>
<keyword evidence="8" id="KW-1185">Reference proteome</keyword>
<keyword evidence="3" id="KW-0238">DNA-binding</keyword>
<dbReference type="Gramene" id="OGLUM12G19480.1">
    <property type="protein sequence ID" value="OGLUM12G19480.1"/>
    <property type="gene ID" value="OGLUM12G19480"/>
</dbReference>